<dbReference type="InterPro" id="IPR013762">
    <property type="entry name" value="Integrase-like_cat_sf"/>
</dbReference>
<name>A0A9D2EQJ0_9FIRM</name>
<dbReference type="InterPro" id="IPR044068">
    <property type="entry name" value="CB"/>
</dbReference>
<evidence type="ECO:0000256" key="3">
    <source>
        <dbReference type="ARBA" id="ARBA00022908"/>
    </source>
</evidence>
<feature type="domain" description="Core-binding (CB)" evidence="8">
    <location>
        <begin position="73"/>
        <end position="228"/>
    </location>
</feature>
<dbReference type="InterPro" id="IPR011010">
    <property type="entry name" value="DNA_brk_join_enz"/>
</dbReference>
<keyword evidence="5" id="KW-0233">DNA recombination</keyword>
<evidence type="ECO:0000259" key="7">
    <source>
        <dbReference type="PROSITE" id="PS51898"/>
    </source>
</evidence>
<dbReference type="AlphaFoldDB" id="A0A9D2EQJ0"/>
<dbReference type="GO" id="GO:0006310">
    <property type="term" value="P:DNA recombination"/>
    <property type="evidence" value="ECO:0007669"/>
    <property type="project" value="UniProtKB-KW"/>
</dbReference>
<dbReference type="InterPro" id="IPR010998">
    <property type="entry name" value="Integrase_recombinase_N"/>
</dbReference>
<dbReference type="SUPFAM" id="SSF56349">
    <property type="entry name" value="DNA breaking-rejoining enzymes"/>
    <property type="match status" value="1"/>
</dbReference>
<evidence type="ECO:0000256" key="5">
    <source>
        <dbReference type="ARBA" id="ARBA00023172"/>
    </source>
</evidence>
<keyword evidence="4 6" id="KW-0238">DNA-binding</keyword>
<dbReference type="PANTHER" id="PTHR30349:SF91">
    <property type="entry name" value="INTA PROTEIN"/>
    <property type="match status" value="1"/>
</dbReference>
<dbReference type="PROSITE" id="PS51898">
    <property type="entry name" value="TYR_RECOMBINASE"/>
    <property type="match status" value="1"/>
</dbReference>
<organism evidence="9 10">
    <name type="scientific">Candidatus Gemmiger excrementigallinarum</name>
    <dbReference type="NCBI Taxonomy" id="2838609"/>
    <lineage>
        <taxon>Bacteria</taxon>
        <taxon>Bacillati</taxon>
        <taxon>Bacillota</taxon>
        <taxon>Clostridia</taxon>
        <taxon>Eubacteriales</taxon>
        <taxon>Gemmiger</taxon>
    </lineage>
</organism>
<evidence type="ECO:0000313" key="10">
    <source>
        <dbReference type="Proteomes" id="UP000824048"/>
    </source>
</evidence>
<proteinExistence type="inferred from homology"/>
<reference evidence="9" key="1">
    <citation type="journal article" date="2021" name="PeerJ">
        <title>Extensive microbial diversity within the chicken gut microbiome revealed by metagenomics and culture.</title>
        <authorList>
            <person name="Gilroy R."/>
            <person name="Ravi A."/>
            <person name="Getino M."/>
            <person name="Pursley I."/>
            <person name="Horton D.L."/>
            <person name="Alikhan N.F."/>
            <person name="Baker D."/>
            <person name="Gharbi K."/>
            <person name="Hall N."/>
            <person name="Watson M."/>
            <person name="Adriaenssens E.M."/>
            <person name="Foster-Nyarko E."/>
            <person name="Jarju S."/>
            <person name="Secka A."/>
            <person name="Antonio M."/>
            <person name="Oren A."/>
            <person name="Chaudhuri R.R."/>
            <person name="La Ragione R."/>
            <person name="Hildebrand F."/>
            <person name="Pallen M.J."/>
        </authorList>
    </citation>
    <scope>NUCLEOTIDE SEQUENCE</scope>
    <source>
        <strain evidence="9">ChiSxjej1B13-11774</strain>
    </source>
</reference>
<comment type="caution">
    <text evidence="9">The sequence shown here is derived from an EMBL/GenBank/DDBJ whole genome shotgun (WGS) entry which is preliminary data.</text>
</comment>
<evidence type="ECO:0000313" key="9">
    <source>
        <dbReference type="EMBL" id="HIZ41620.1"/>
    </source>
</evidence>
<evidence type="ECO:0000256" key="6">
    <source>
        <dbReference type="PROSITE-ProRule" id="PRU01248"/>
    </source>
</evidence>
<dbReference type="GO" id="GO:0003677">
    <property type="term" value="F:DNA binding"/>
    <property type="evidence" value="ECO:0007669"/>
    <property type="project" value="UniProtKB-UniRule"/>
</dbReference>
<dbReference type="CDD" id="cd01189">
    <property type="entry name" value="INT_ICEBs1_C_like"/>
    <property type="match status" value="1"/>
</dbReference>
<evidence type="ECO:0000256" key="1">
    <source>
        <dbReference type="ARBA" id="ARBA00003283"/>
    </source>
</evidence>
<comment type="similarity">
    <text evidence="2">Belongs to the 'phage' integrase family.</text>
</comment>
<protein>
    <submittedName>
        <fullName evidence="9">Tyrosine-type recombinase/integrase</fullName>
    </submittedName>
</protein>
<gene>
    <name evidence="9" type="ORF">H9811_03540</name>
</gene>
<dbReference type="Gene3D" id="1.10.150.130">
    <property type="match status" value="1"/>
</dbReference>
<reference evidence="9" key="2">
    <citation type="submission" date="2021-04" db="EMBL/GenBank/DDBJ databases">
        <authorList>
            <person name="Gilroy R."/>
        </authorList>
    </citation>
    <scope>NUCLEOTIDE SEQUENCE</scope>
    <source>
        <strain evidence="9">ChiSxjej1B13-11774</strain>
    </source>
</reference>
<dbReference type="GO" id="GO:0015074">
    <property type="term" value="P:DNA integration"/>
    <property type="evidence" value="ECO:0007669"/>
    <property type="project" value="UniProtKB-KW"/>
</dbReference>
<dbReference type="EMBL" id="DXBP01000026">
    <property type="protein sequence ID" value="HIZ41620.1"/>
    <property type="molecule type" value="Genomic_DNA"/>
</dbReference>
<dbReference type="Gene3D" id="1.10.443.10">
    <property type="entry name" value="Intergrase catalytic core"/>
    <property type="match status" value="1"/>
</dbReference>
<dbReference type="PANTHER" id="PTHR30349">
    <property type="entry name" value="PHAGE INTEGRASE-RELATED"/>
    <property type="match status" value="1"/>
</dbReference>
<dbReference type="PROSITE" id="PS51900">
    <property type="entry name" value="CB"/>
    <property type="match status" value="1"/>
</dbReference>
<dbReference type="Proteomes" id="UP000824048">
    <property type="component" value="Unassembled WGS sequence"/>
</dbReference>
<dbReference type="InterPro" id="IPR050090">
    <property type="entry name" value="Tyrosine_recombinase_XerCD"/>
</dbReference>
<dbReference type="InterPro" id="IPR004107">
    <property type="entry name" value="Integrase_SAM-like_N"/>
</dbReference>
<keyword evidence="3" id="KW-0229">DNA integration</keyword>
<evidence type="ECO:0000256" key="4">
    <source>
        <dbReference type="ARBA" id="ARBA00023125"/>
    </source>
</evidence>
<dbReference type="InterPro" id="IPR002104">
    <property type="entry name" value="Integrase_catalytic"/>
</dbReference>
<sequence>MANIQKRTTKDGKTSYRIRVYAGEAQDGKKVMKSTTYCPTEGMTARQIEKAVQKAAMDFERQVQQGGLVADSMTVDELLAKWFKEYAEPQLKPHTVNDYRKLVPRISAALGHIKLSKLRPGHIMQFYTQLQKPGIRLDGKYQAKPGFVSVYPKGKRKALVDAAGVAERTVARIWAGECTSLQTAQKLAQAARVPFSKAFENVSRNEKLSGNSARHYHRLLSSVFNTAVRWQLLQENPCARVDPPKVETPEVQYLDESGIAKLLAALPDAPTQYSVLVQLALFTGCRRGELCGLRWSDIDLPAGLLAVNRTLEPVDGKGLLFSTPKTKKSCRVIKLDENAVQLLRDYQQWQLRERLRIGSKWARKVRILGKTVDNDLLFTKWDGQPIDPNSVTSWFPRFLREHDLPPVRFHSLRHSNAALLIAAHVPVTTVAGRLGHAQVSTTTNIYAGFIRSSDARAADALGEAFARILQTETG</sequence>
<evidence type="ECO:0000256" key="2">
    <source>
        <dbReference type="ARBA" id="ARBA00008857"/>
    </source>
</evidence>
<feature type="domain" description="Tyr recombinase" evidence="7">
    <location>
        <begin position="249"/>
        <end position="459"/>
    </location>
</feature>
<dbReference type="Pfam" id="PF00589">
    <property type="entry name" value="Phage_integrase"/>
    <property type="match status" value="1"/>
</dbReference>
<evidence type="ECO:0000259" key="8">
    <source>
        <dbReference type="PROSITE" id="PS51900"/>
    </source>
</evidence>
<dbReference type="Pfam" id="PF14659">
    <property type="entry name" value="Phage_int_SAM_3"/>
    <property type="match status" value="1"/>
</dbReference>
<comment type="function">
    <text evidence="1">Site-specific tyrosine recombinase, which acts by catalyzing the cutting and rejoining of the recombining DNA molecules.</text>
</comment>
<accession>A0A9D2EQJ0</accession>